<sequence>MALNLHHLDEMTRQHMIAEIERDVQEGCLYISPRLTEECAKEYAQLLKNAAVDGHDGTLAAELVKTGRLKSHEPRKTKNGTSMVKVPITTPETLSEGEFNRFYMRGLCARAKAEGTNRLVVYRAKHVSNPRPESEVMIGTDIEVEQLLTDLRAHIGTDTALGLPPGPNSGLSIRLP</sequence>
<proteinExistence type="predicted"/>
<gene>
    <name evidence="1" type="ORF">HDF15_003431</name>
</gene>
<name>A0A7W7ZSM8_9BACT</name>
<evidence type="ECO:0000313" key="1">
    <source>
        <dbReference type="EMBL" id="MBB5065068.1"/>
    </source>
</evidence>
<protein>
    <submittedName>
        <fullName evidence="1">Uncharacterized protein</fullName>
    </submittedName>
</protein>
<dbReference type="Proteomes" id="UP000584867">
    <property type="component" value="Unassembled WGS sequence"/>
</dbReference>
<accession>A0A7W7ZSM8</accession>
<dbReference type="AlphaFoldDB" id="A0A7W7ZSM8"/>
<organism evidence="1 2">
    <name type="scientific">Granulicella mallensis</name>
    <dbReference type="NCBI Taxonomy" id="940614"/>
    <lineage>
        <taxon>Bacteria</taxon>
        <taxon>Pseudomonadati</taxon>
        <taxon>Acidobacteriota</taxon>
        <taxon>Terriglobia</taxon>
        <taxon>Terriglobales</taxon>
        <taxon>Acidobacteriaceae</taxon>
        <taxon>Granulicella</taxon>
    </lineage>
</organism>
<dbReference type="RefSeq" id="WP_184257474.1">
    <property type="nucleotide sequence ID" value="NZ_JACHIO010000014.1"/>
</dbReference>
<evidence type="ECO:0000313" key="2">
    <source>
        <dbReference type="Proteomes" id="UP000584867"/>
    </source>
</evidence>
<dbReference type="EMBL" id="JACHIO010000014">
    <property type="protein sequence ID" value="MBB5065068.1"/>
    <property type="molecule type" value="Genomic_DNA"/>
</dbReference>
<reference evidence="1 2" key="1">
    <citation type="submission" date="2020-08" db="EMBL/GenBank/DDBJ databases">
        <title>Genomic Encyclopedia of Type Strains, Phase IV (KMG-V): Genome sequencing to study the core and pangenomes of soil and plant-associated prokaryotes.</title>
        <authorList>
            <person name="Whitman W."/>
        </authorList>
    </citation>
    <scope>NUCLEOTIDE SEQUENCE [LARGE SCALE GENOMIC DNA]</scope>
    <source>
        <strain evidence="1 2">X5P3</strain>
    </source>
</reference>
<comment type="caution">
    <text evidence="1">The sequence shown here is derived from an EMBL/GenBank/DDBJ whole genome shotgun (WGS) entry which is preliminary data.</text>
</comment>